<dbReference type="EMBL" id="JAUIRO010000005">
    <property type="protein sequence ID" value="KAK0713766.1"/>
    <property type="molecule type" value="Genomic_DNA"/>
</dbReference>
<dbReference type="Proteomes" id="UP001172101">
    <property type="component" value="Unassembled WGS sequence"/>
</dbReference>
<dbReference type="AlphaFoldDB" id="A0AA40DUL1"/>
<comment type="caution">
    <text evidence="2">The sequence shown here is derived from an EMBL/GenBank/DDBJ whole genome shotgun (WGS) entry which is preliminary data.</text>
</comment>
<protein>
    <submittedName>
        <fullName evidence="2">Uncharacterized protein</fullName>
    </submittedName>
</protein>
<reference evidence="2" key="1">
    <citation type="submission" date="2023-06" db="EMBL/GenBank/DDBJ databases">
        <title>Genome-scale phylogeny and comparative genomics of the fungal order Sordariales.</title>
        <authorList>
            <consortium name="Lawrence Berkeley National Laboratory"/>
            <person name="Hensen N."/>
            <person name="Bonometti L."/>
            <person name="Westerberg I."/>
            <person name="Brannstrom I.O."/>
            <person name="Guillou S."/>
            <person name="Cros-Aarteil S."/>
            <person name="Calhoun S."/>
            <person name="Haridas S."/>
            <person name="Kuo A."/>
            <person name="Mondo S."/>
            <person name="Pangilinan J."/>
            <person name="Riley R."/>
            <person name="LaButti K."/>
            <person name="Andreopoulos B."/>
            <person name="Lipzen A."/>
            <person name="Chen C."/>
            <person name="Yanf M."/>
            <person name="Daum C."/>
            <person name="Ng V."/>
            <person name="Clum A."/>
            <person name="Steindorff A."/>
            <person name="Ohm R."/>
            <person name="Martin F."/>
            <person name="Silar P."/>
            <person name="Natvig D."/>
            <person name="Lalanne C."/>
            <person name="Gautier V."/>
            <person name="Ament-velasquez S.L."/>
            <person name="Kruys A."/>
            <person name="Hutchinson M.I."/>
            <person name="Powell A.J."/>
            <person name="Barry K."/>
            <person name="Miller A.N."/>
            <person name="Grigoriev I.V."/>
            <person name="Debuchy R."/>
            <person name="Gladieux P."/>
            <person name="Thoren M.H."/>
            <person name="Johannesson H."/>
        </authorList>
    </citation>
    <scope>NUCLEOTIDE SEQUENCE</scope>
    <source>
        <strain evidence="2">SMH2392-1A</strain>
    </source>
</reference>
<feature type="region of interest" description="Disordered" evidence="1">
    <location>
        <begin position="169"/>
        <end position="258"/>
    </location>
</feature>
<sequence>MFRRPFYDREAPVQPPLQPPLKKLLEPLSQPVFQPVLQQPLEQQQPPSCRCFTLIQLYLCGCPDQGWDKNGYPIPSVHKCEVHWLPWIVQAVFNALGFKHNHDKPPHSPEIRVLPFPCFKHQEQAKTYITPQQLEEAKACALDGKENRIQAEKMNKRIKKTLDMARERRTIEGSRKLTTRLMREARLSERMREASPSERMREASPSERRREARPRPFGIDNSNSSDSSDSSGGGDDSDSSGGSDETYSSLNSSSSFDGFESDGGDDMWDYVREEHSIDLYKLDAAPLARATWARPPRALWDNGNPFYPMYDQPANRGYDGGAYALNDLVIRQAQHNNWYHKDPQETWRKHATTDPTLLHM</sequence>
<gene>
    <name evidence="2" type="ORF">B0T26DRAFT_753845</name>
</gene>
<proteinExistence type="predicted"/>
<dbReference type="GeneID" id="85329028"/>
<evidence type="ECO:0000256" key="1">
    <source>
        <dbReference type="SAM" id="MobiDB-lite"/>
    </source>
</evidence>
<feature type="compositionally biased region" description="Low complexity" evidence="1">
    <location>
        <begin position="239"/>
        <end position="258"/>
    </location>
</feature>
<feature type="compositionally biased region" description="Low complexity" evidence="1">
    <location>
        <begin position="220"/>
        <end position="230"/>
    </location>
</feature>
<evidence type="ECO:0000313" key="2">
    <source>
        <dbReference type="EMBL" id="KAK0713766.1"/>
    </source>
</evidence>
<accession>A0AA40DUL1</accession>
<organism evidence="2 3">
    <name type="scientific">Lasiosphaeria miniovina</name>
    <dbReference type="NCBI Taxonomy" id="1954250"/>
    <lineage>
        <taxon>Eukaryota</taxon>
        <taxon>Fungi</taxon>
        <taxon>Dikarya</taxon>
        <taxon>Ascomycota</taxon>
        <taxon>Pezizomycotina</taxon>
        <taxon>Sordariomycetes</taxon>
        <taxon>Sordariomycetidae</taxon>
        <taxon>Sordariales</taxon>
        <taxon>Lasiosphaeriaceae</taxon>
        <taxon>Lasiosphaeria</taxon>
    </lineage>
</organism>
<keyword evidence="3" id="KW-1185">Reference proteome</keyword>
<feature type="compositionally biased region" description="Basic and acidic residues" evidence="1">
    <location>
        <begin position="169"/>
        <end position="214"/>
    </location>
</feature>
<name>A0AA40DUL1_9PEZI</name>
<evidence type="ECO:0000313" key="3">
    <source>
        <dbReference type="Proteomes" id="UP001172101"/>
    </source>
</evidence>
<dbReference type="RefSeq" id="XP_060295088.1">
    <property type="nucleotide sequence ID" value="XM_060445758.1"/>
</dbReference>